<gene>
    <name evidence="4" type="ORF">PPERSA_02171</name>
</gene>
<keyword evidence="1" id="KW-0832">Ubl conjugation</keyword>
<dbReference type="InterPro" id="IPR048939">
    <property type="entry name" value="ATG5_UblA"/>
</dbReference>
<dbReference type="PANTHER" id="PTHR13040">
    <property type="entry name" value="AUTOPHAGY PROTEIN 5"/>
    <property type="match status" value="1"/>
</dbReference>
<evidence type="ECO:0000256" key="1">
    <source>
        <dbReference type="RuleBase" id="RU361202"/>
    </source>
</evidence>
<dbReference type="GO" id="GO:0034274">
    <property type="term" value="C:Atg12-Atg5-Atg16 complex"/>
    <property type="evidence" value="ECO:0007669"/>
    <property type="project" value="TreeGrafter"/>
</dbReference>
<dbReference type="InterPro" id="IPR042527">
    <property type="entry name" value="Atg5_UblA_dom_sf"/>
</dbReference>
<dbReference type="Pfam" id="PF04106">
    <property type="entry name" value="ATG5_UblB"/>
    <property type="match status" value="1"/>
</dbReference>
<comment type="similarity">
    <text evidence="1">Belongs to the ATG5 family.</text>
</comment>
<keyword evidence="1" id="KW-1017">Isopeptide bond</keyword>
<dbReference type="OMA" id="IYDHFNS"/>
<dbReference type="EMBL" id="LDAU01000178">
    <property type="protein sequence ID" value="KRX01075.1"/>
    <property type="molecule type" value="Genomic_DNA"/>
</dbReference>
<dbReference type="InterPro" id="IPR048318">
    <property type="entry name" value="ATG5_UblB"/>
</dbReference>
<dbReference type="AlphaFoldDB" id="A0A0V0QFT2"/>
<evidence type="ECO:0000259" key="3">
    <source>
        <dbReference type="Pfam" id="PF20638"/>
    </source>
</evidence>
<dbReference type="GO" id="GO:0005776">
    <property type="term" value="C:autophagosome"/>
    <property type="evidence" value="ECO:0007669"/>
    <property type="project" value="TreeGrafter"/>
</dbReference>
<dbReference type="GO" id="GO:0034045">
    <property type="term" value="C:phagophore assembly site membrane"/>
    <property type="evidence" value="ECO:0007669"/>
    <property type="project" value="UniProtKB-SubCell"/>
</dbReference>
<dbReference type="Gene3D" id="3.10.20.90">
    <property type="entry name" value="Phosphatidylinositol 3-kinase Catalytic Subunit, Chain A, domain 1"/>
    <property type="match status" value="1"/>
</dbReference>
<keyword evidence="1" id="KW-0072">Autophagy</keyword>
<comment type="subunit">
    <text evidence="1">Conjugated with ATG12.</text>
</comment>
<feature type="domain" description="Autophagy protein ATG5 UblA" evidence="3">
    <location>
        <begin position="21"/>
        <end position="113"/>
    </location>
</feature>
<dbReference type="GO" id="GO:0019776">
    <property type="term" value="F:Atg8-family ligase activity"/>
    <property type="evidence" value="ECO:0007669"/>
    <property type="project" value="TreeGrafter"/>
</dbReference>
<dbReference type="GO" id="GO:0006995">
    <property type="term" value="P:cellular response to nitrogen starvation"/>
    <property type="evidence" value="ECO:0007669"/>
    <property type="project" value="TreeGrafter"/>
</dbReference>
<organism evidence="4 5">
    <name type="scientific">Pseudocohnilembus persalinus</name>
    <name type="common">Ciliate</name>
    <dbReference type="NCBI Taxonomy" id="266149"/>
    <lineage>
        <taxon>Eukaryota</taxon>
        <taxon>Sar</taxon>
        <taxon>Alveolata</taxon>
        <taxon>Ciliophora</taxon>
        <taxon>Intramacronucleata</taxon>
        <taxon>Oligohymenophorea</taxon>
        <taxon>Scuticociliatia</taxon>
        <taxon>Philasterida</taxon>
        <taxon>Pseudocohnilembidae</taxon>
        <taxon>Pseudocohnilembus</taxon>
    </lineage>
</organism>
<evidence type="ECO:0000313" key="5">
    <source>
        <dbReference type="Proteomes" id="UP000054937"/>
    </source>
</evidence>
<comment type="caution">
    <text evidence="4">The sequence shown here is derived from an EMBL/GenBank/DDBJ whole genome shotgun (WGS) entry which is preliminary data.</text>
</comment>
<evidence type="ECO:0000259" key="2">
    <source>
        <dbReference type="Pfam" id="PF04106"/>
    </source>
</evidence>
<proteinExistence type="inferred from homology"/>
<dbReference type="InterPro" id="IPR007239">
    <property type="entry name" value="Atg5"/>
</dbReference>
<dbReference type="GO" id="GO:0000422">
    <property type="term" value="P:autophagy of mitochondrion"/>
    <property type="evidence" value="ECO:0007669"/>
    <property type="project" value="TreeGrafter"/>
</dbReference>
<dbReference type="PANTHER" id="PTHR13040:SF2">
    <property type="entry name" value="AUTOPHAGY PROTEIN 5"/>
    <property type="match status" value="1"/>
</dbReference>
<feature type="domain" description="Autophagy protein ATG5 UblB" evidence="2">
    <location>
        <begin position="237"/>
        <end position="324"/>
    </location>
</feature>
<comment type="subcellular location">
    <subcellularLocation>
        <location evidence="1">Preautophagosomal structure membrane</location>
        <topology evidence="1">Peripheral membrane protein</topology>
    </subcellularLocation>
</comment>
<dbReference type="Pfam" id="PF20638">
    <property type="entry name" value="ATG5_UblA"/>
    <property type="match status" value="1"/>
</dbReference>
<dbReference type="OrthoDB" id="272162at2759"/>
<reference evidence="4 5" key="1">
    <citation type="journal article" date="2015" name="Sci. Rep.">
        <title>Genome of the facultative scuticociliatosis pathogen Pseudocohnilembus persalinus provides insight into its virulence through horizontal gene transfer.</title>
        <authorList>
            <person name="Xiong J."/>
            <person name="Wang G."/>
            <person name="Cheng J."/>
            <person name="Tian M."/>
            <person name="Pan X."/>
            <person name="Warren A."/>
            <person name="Jiang C."/>
            <person name="Yuan D."/>
            <person name="Miao W."/>
        </authorList>
    </citation>
    <scope>NUCLEOTIDE SEQUENCE [LARGE SCALE GENOMIC DNA]</scope>
    <source>
        <strain evidence="4">36N120E</strain>
    </source>
</reference>
<protein>
    <recommendedName>
        <fullName evidence="1">Autophagy protein 5</fullName>
    </recommendedName>
</protein>
<accession>A0A0V0QFT2</accession>
<keyword evidence="5" id="KW-1185">Reference proteome</keyword>
<sequence length="328" mass="40561">MSQIQLENNIYKDKHQILQKLWEMKLPLEIELKNQINELKNSQQDDQFQSEIKPLYIFFNFIHYPMIYFDEITSFFQQYHPFKAQNIQLKYKNIEIPSTMPFGIFYNLYIEQDLKDLETNGPVKIELFYLSDKENDEKFQNLVNKQTNIDLNSRKYSENLRKSLKLWKYNLKQFLQNRYQAKGLNNFFLNQNDQTFFSMFDQSLNQNYQQDFYEQMYRYFIYPLEKKILDEEHQRWPLRVYFQGEEGRCEFCPNYRKFELLGNWIQETFPEIIEKFDNNDQKFILSEKYKNMKIFTRGIQIKLETPVLYLMNYLYYLDGFTYLCFKFY</sequence>
<dbReference type="GO" id="GO:0061908">
    <property type="term" value="C:phagophore"/>
    <property type="evidence" value="ECO:0007669"/>
    <property type="project" value="TreeGrafter"/>
</dbReference>
<dbReference type="Proteomes" id="UP000054937">
    <property type="component" value="Unassembled WGS sequence"/>
</dbReference>
<dbReference type="InParanoid" id="A0A0V0QFT2"/>
<dbReference type="GO" id="GO:0044233">
    <property type="term" value="C:mitochondria-associated endoplasmic reticulum membrane contact site"/>
    <property type="evidence" value="ECO:0007669"/>
    <property type="project" value="TreeGrafter"/>
</dbReference>
<comment type="function">
    <text evidence="1">Involved in autophagic vesicle formation.</text>
</comment>
<dbReference type="Gene3D" id="3.10.20.620">
    <property type="match status" value="1"/>
</dbReference>
<keyword evidence="1" id="KW-0472">Membrane</keyword>
<evidence type="ECO:0000313" key="4">
    <source>
        <dbReference type="EMBL" id="KRX01075.1"/>
    </source>
</evidence>
<dbReference type="GO" id="GO:0034727">
    <property type="term" value="P:piecemeal microautophagy of the nucleus"/>
    <property type="evidence" value="ECO:0007669"/>
    <property type="project" value="TreeGrafter"/>
</dbReference>
<name>A0A0V0QFT2_PSEPJ</name>